<organism evidence="2 3">
    <name type="scientific">Streptomyces xantholiticus</name>
    <dbReference type="NCBI Taxonomy" id="68285"/>
    <lineage>
        <taxon>Bacteria</taxon>
        <taxon>Bacillati</taxon>
        <taxon>Actinomycetota</taxon>
        <taxon>Actinomycetes</taxon>
        <taxon>Kitasatosporales</taxon>
        <taxon>Streptomycetaceae</taxon>
        <taxon>Streptomyces</taxon>
    </lineage>
</organism>
<evidence type="ECO:0000313" key="2">
    <source>
        <dbReference type="EMBL" id="MER6616318.1"/>
    </source>
</evidence>
<evidence type="ECO:0000313" key="3">
    <source>
        <dbReference type="Proteomes" id="UP001445472"/>
    </source>
</evidence>
<keyword evidence="1" id="KW-1133">Transmembrane helix</keyword>
<keyword evidence="1" id="KW-0812">Transmembrane</keyword>
<sequence length="145" mass="14824">MSSKHVTPAGVQQPIVGFVELGDENDPIVHVQDPYDPNRSVAVRRSALQPTVPTAARDLSPQPLIDPLAARMLGGGVGGGVAAWGAGQFLMGASQVISAAAGVGGAVLAIALLLLAAKMTPSSRAGKTVNITNHNRLWGRSSTRA</sequence>
<name>A0ABV1UZX4_9ACTN</name>
<accession>A0ABV1UZX4</accession>
<gene>
    <name evidence="2" type="ORF">ABT276_23685</name>
</gene>
<keyword evidence="1" id="KW-0472">Membrane</keyword>
<reference evidence="2 3" key="1">
    <citation type="submission" date="2024-06" db="EMBL/GenBank/DDBJ databases">
        <title>The Natural Products Discovery Center: Release of the First 8490 Sequenced Strains for Exploring Actinobacteria Biosynthetic Diversity.</title>
        <authorList>
            <person name="Kalkreuter E."/>
            <person name="Kautsar S.A."/>
            <person name="Yang D."/>
            <person name="Bader C.D."/>
            <person name="Teijaro C.N."/>
            <person name="Fluegel L."/>
            <person name="Davis C.M."/>
            <person name="Simpson J.R."/>
            <person name="Lauterbach L."/>
            <person name="Steele A.D."/>
            <person name="Gui C."/>
            <person name="Meng S."/>
            <person name="Li G."/>
            <person name="Viehrig K."/>
            <person name="Ye F."/>
            <person name="Su P."/>
            <person name="Kiefer A.F."/>
            <person name="Nichols A."/>
            <person name="Cepeda A.J."/>
            <person name="Yan W."/>
            <person name="Fan B."/>
            <person name="Jiang Y."/>
            <person name="Adhikari A."/>
            <person name="Zheng C.-J."/>
            <person name="Schuster L."/>
            <person name="Cowan T.M."/>
            <person name="Smanski M.J."/>
            <person name="Chevrette M.G."/>
            <person name="De Carvalho L.P.S."/>
            <person name="Shen B."/>
        </authorList>
    </citation>
    <scope>NUCLEOTIDE SEQUENCE [LARGE SCALE GENOMIC DNA]</scope>
    <source>
        <strain evidence="2 3">NPDC000837</strain>
    </source>
</reference>
<dbReference type="RefSeq" id="WP_351977694.1">
    <property type="nucleotide sequence ID" value="NZ_JBEPBX010000023.1"/>
</dbReference>
<proteinExistence type="predicted"/>
<evidence type="ECO:0000256" key="1">
    <source>
        <dbReference type="SAM" id="Phobius"/>
    </source>
</evidence>
<protein>
    <submittedName>
        <fullName evidence="2">Uncharacterized protein</fullName>
    </submittedName>
</protein>
<feature type="transmembrane region" description="Helical" evidence="1">
    <location>
        <begin position="96"/>
        <end position="117"/>
    </location>
</feature>
<keyword evidence="3" id="KW-1185">Reference proteome</keyword>
<dbReference type="EMBL" id="JBEPBX010000023">
    <property type="protein sequence ID" value="MER6616318.1"/>
    <property type="molecule type" value="Genomic_DNA"/>
</dbReference>
<comment type="caution">
    <text evidence="2">The sequence shown here is derived from an EMBL/GenBank/DDBJ whole genome shotgun (WGS) entry which is preliminary data.</text>
</comment>
<dbReference type="Proteomes" id="UP001445472">
    <property type="component" value="Unassembled WGS sequence"/>
</dbReference>